<evidence type="ECO:0000313" key="3">
    <source>
        <dbReference type="Proteomes" id="UP000509510"/>
    </source>
</evidence>
<evidence type="ECO:0000256" key="1">
    <source>
        <dbReference type="SAM" id="MobiDB-lite"/>
    </source>
</evidence>
<dbReference type="RefSeq" id="XP_035347801.1">
    <property type="nucleotide sequence ID" value="XM_035491908.1"/>
</dbReference>
<dbReference type="GeneID" id="55996267"/>
<gene>
    <name evidence="2" type="ORF">TRUGW13939_08779</name>
</gene>
<evidence type="ECO:0000313" key="2">
    <source>
        <dbReference type="EMBL" id="QKX61627.1"/>
    </source>
</evidence>
<proteinExistence type="predicted"/>
<keyword evidence="3" id="KW-1185">Reference proteome</keyword>
<feature type="region of interest" description="Disordered" evidence="1">
    <location>
        <begin position="239"/>
        <end position="258"/>
    </location>
</feature>
<protein>
    <submittedName>
        <fullName evidence="2">Uncharacterized protein</fullName>
    </submittedName>
</protein>
<sequence>MQVNATGWGTAEAEEFVVVTQDLDTMTIAETEETNPDDASIGTEESDSTISEEGHRAAQILAGQATAFEYFMESQDKQTRKFLELQQKYIHQEPMESIVKLGFLQDKLEVMSDYRYEILNIKNIVEEQAKETDLVREFRDEGMVRSQQYQDKARLNQLLIPVISGELIRSRAAAKIIKDEIERLRDNENVAKIDHPRHAELAWSFCYTDSCTIHRSSKDGAGYWPNRKRPVERVLCRGSPRDNRERVGLEEGPEADGRNPQVYISARLNLQRPCKVKLHLDGALVVDDGRPREVVSEDPVSDDDDRALYQRRFIAALPPPRPPVAPLPPALIRTLPPFSQSPCPGRSFRGLATPALGQTLYPLLQYPRMRRRQRKSLRQLNES</sequence>
<dbReference type="EMBL" id="CP055902">
    <property type="protein sequence ID" value="QKX61627.1"/>
    <property type="molecule type" value="Genomic_DNA"/>
</dbReference>
<feature type="compositionally biased region" description="Basic and acidic residues" evidence="1">
    <location>
        <begin position="239"/>
        <end position="249"/>
    </location>
</feature>
<dbReference type="AlphaFoldDB" id="A0A7H8R5Z4"/>
<reference evidence="3" key="1">
    <citation type="submission" date="2020-06" db="EMBL/GenBank/DDBJ databases">
        <title>A chromosome-scale genome assembly of Talaromyces rugulosus W13939.</title>
        <authorList>
            <person name="Wang B."/>
            <person name="Guo L."/>
            <person name="Ye K."/>
            <person name="Wang L."/>
        </authorList>
    </citation>
    <scope>NUCLEOTIDE SEQUENCE [LARGE SCALE GENOMIC DNA]</scope>
    <source>
        <strain evidence="3">W13939</strain>
    </source>
</reference>
<dbReference type="Proteomes" id="UP000509510">
    <property type="component" value="Chromosome V"/>
</dbReference>
<dbReference type="OrthoDB" id="4899847at2759"/>
<accession>A0A7H8R5Z4</accession>
<dbReference type="KEGG" id="trg:TRUGW13939_08779"/>
<name>A0A7H8R5Z4_TALRU</name>
<organism evidence="2 3">
    <name type="scientific">Talaromyces rugulosus</name>
    <name type="common">Penicillium rugulosum</name>
    <dbReference type="NCBI Taxonomy" id="121627"/>
    <lineage>
        <taxon>Eukaryota</taxon>
        <taxon>Fungi</taxon>
        <taxon>Dikarya</taxon>
        <taxon>Ascomycota</taxon>
        <taxon>Pezizomycotina</taxon>
        <taxon>Eurotiomycetes</taxon>
        <taxon>Eurotiomycetidae</taxon>
        <taxon>Eurotiales</taxon>
        <taxon>Trichocomaceae</taxon>
        <taxon>Talaromyces</taxon>
        <taxon>Talaromyces sect. Islandici</taxon>
    </lineage>
</organism>